<dbReference type="RefSeq" id="WP_048384695.1">
    <property type="nucleotide sequence ID" value="NZ_CP011494.1"/>
</dbReference>
<dbReference type="AlphaFoldDB" id="A0A0H4HZ87"/>
<organism evidence="1 2">
    <name type="scientific">Marinobacter psychrophilus</name>
    <dbReference type="NCBI Taxonomy" id="330734"/>
    <lineage>
        <taxon>Bacteria</taxon>
        <taxon>Pseudomonadati</taxon>
        <taxon>Pseudomonadota</taxon>
        <taxon>Gammaproteobacteria</taxon>
        <taxon>Pseudomonadales</taxon>
        <taxon>Marinobacteraceae</taxon>
        <taxon>Marinobacter</taxon>
    </lineage>
</organism>
<evidence type="ECO:0000313" key="2">
    <source>
        <dbReference type="Proteomes" id="UP000036406"/>
    </source>
</evidence>
<sequence length="80" mass="9114">MTNTIEEINELLIQALALAQNIDRVKEIEVVLTCHKIQGQGFVLQKQLNEQSRTNLIPRTPQDIGDQLGSIKKNTWFRVA</sequence>
<proteinExistence type="predicted"/>
<reference evidence="1 2" key="1">
    <citation type="submission" date="2015-05" db="EMBL/GenBank/DDBJ databases">
        <title>Complete genome of Marinobacter psychrophilus strain 20041T isolated from sea-ice of the Canadian Basin.</title>
        <authorList>
            <person name="Song L."/>
            <person name="Ren L."/>
            <person name="Yu Y."/>
            <person name="Wang X."/>
        </authorList>
    </citation>
    <scope>NUCLEOTIDE SEQUENCE [LARGE SCALE GENOMIC DNA]</scope>
    <source>
        <strain evidence="1 2">20041</strain>
    </source>
</reference>
<dbReference type="Proteomes" id="UP000036406">
    <property type="component" value="Chromosome"/>
</dbReference>
<gene>
    <name evidence="1" type="ORF">ABA45_05775</name>
</gene>
<dbReference type="EMBL" id="CP011494">
    <property type="protein sequence ID" value="AKO51994.1"/>
    <property type="molecule type" value="Genomic_DNA"/>
</dbReference>
<dbReference type="PATRIC" id="fig|330734.3.peg.1227"/>
<accession>A0A0H4HZ87</accession>
<protein>
    <submittedName>
        <fullName evidence="1">Uncharacterized protein</fullName>
    </submittedName>
</protein>
<keyword evidence="2" id="KW-1185">Reference proteome</keyword>
<name>A0A0H4HZ87_9GAMM</name>
<dbReference type="KEGG" id="mpq:ABA45_05775"/>
<evidence type="ECO:0000313" key="1">
    <source>
        <dbReference type="EMBL" id="AKO51994.1"/>
    </source>
</evidence>